<dbReference type="Pfam" id="PF05050">
    <property type="entry name" value="Methyltransf_21"/>
    <property type="match status" value="1"/>
</dbReference>
<dbReference type="GO" id="GO:0032259">
    <property type="term" value="P:methylation"/>
    <property type="evidence" value="ECO:0007669"/>
    <property type="project" value="UniProtKB-KW"/>
</dbReference>
<accession>A0A7S7SL81</accession>
<keyword evidence="3" id="KW-1185">Reference proteome</keyword>
<feature type="domain" description="Methyltransferase FkbM" evidence="1">
    <location>
        <begin position="122"/>
        <end position="262"/>
    </location>
</feature>
<dbReference type="AlphaFoldDB" id="A0A7S7SL81"/>
<dbReference type="Gene3D" id="3.40.50.150">
    <property type="entry name" value="Vaccinia Virus protein VP39"/>
    <property type="match status" value="1"/>
</dbReference>
<dbReference type="PANTHER" id="PTHR34203">
    <property type="entry name" value="METHYLTRANSFERASE, FKBM FAMILY PROTEIN"/>
    <property type="match status" value="1"/>
</dbReference>
<keyword evidence="2" id="KW-0808">Transferase</keyword>
<protein>
    <submittedName>
        <fullName evidence="2">FkbM family methyltransferase</fullName>
    </submittedName>
</protein>
<dbReference type="CDD" id="cd02440">
    <property type="entry name" value="AdoMet_MTases"/>
    <property type="match status" value="1"/>
</dbReference>
<evidence type="ECO:0000313" key="2">
    <source>
        <dbReference type="EMBL" id="QOY89124.1"/>
    </source>
</evidence>
<dbReference type="RefSeq" id="WP_194450786.1">
    <property type="nucleotide sequence ID" value="NZ_CP063849.1"/>
</dbReference>
<dbReference type="GO" id="GO:0008168">
    <property type="term" value="F:methyltransferase activity"/>
    <property type="evidence" value="ECO:0007669"/>
    <property type="project" value="UniProtKB-KW"/>
</dbReference>
<dbReference type="SUPFAM" id="SSF53335">
    <property type="entry name" value="S-adenosyl-L-methionine-dependent methyltransferases"/>
    <property type="match status" value="1"/>
</dbReference>
<dbReference type="EMBL" id="CP063849">
    <property type="protein sequence ID" value="QOY89124.1"/>
    <property type="molecule type" value="Genomic_DNA"/>
</dbReference>
<dbReference type="PANTHER" id="PTHR34203:SF15">
    <property type="entry name" value="SLL1173 PROTEIN"/>
    <property type="match status" value="1"/>
</dbReference>
<proteinExistence type="predicted"/>
<sequence length="302" mass="33560">MKRLLILVLSVAVIAVALLAIHPPLRYWALVLIGRGDGCTTQRAWAIQAEKEELTRVKDSILAHTRLLQKEYKGLELYQTPYGNFWSPAGSRFILPFNLSEEATHIYGTGEQFVHKGDIVLDCGANVGTFARFALDAGAKLVVAIEPAPDNLECLRRNFAKEIGENRLVIYPKGVWDKDDTLELLVDEDNQAADSFVIHRKGAKAIAKVPLTTIDKMVDELKLERVDFVKMDIEGAEVKALAGGRATIAKFHPRMSLSVYHQDDHPVEVPKGVLAAWPGYTTECGPCNAVGNRVRPDIMYFH</sequence>
<dbReference type="InterPro" id="IPR006342">
    <property type="entry name" value="FkbM_mtfrase"/>
</dbReference>
<keyword evidence="2" id="KW-0489">Methyltransferase</keyword>
<dbReference type="Proteomes" id="UP000593892">
    <property type="component" value="Chromosome"/>
</dbReference>
<reference evidence="2 3" key="1">
    <citation type="submission" date="2020-10" db="EMBL/GenBank/DDBJ databases">
        <title>Complete genome sequence of Paludibaculum fermentans P105T, a facultatively anaerobic acidobacterium capable of dissimilatory Fe(III) reduction.</title>
        <authorList>
            <person name="Dedysh S.N."/>
            <person name="Beletsky A.V."/>
            <person name="Kulichevskaya I.S."/>
            <person name="Mardanov A.V."/>
            <person name="Ravin N.V."/>
        </authorList>
    </citation>
    <scope>NUCLEOTIDE SEQUENCE [LARGE SCALE GENOMIC DNA]</scope>
    <source>
        <strain evidence="2 3">P105</strain>
    </source>
</reference>
<name>A0A7S7SL81_PALFE</name>
<evidence type="ECO:0000259" key="1">
    <source>
        <dbReference type="Pfam" id="PF05050"/>
    </source>
</evidence>
<dbReference type="InterPro" id="IPR052514">
    <property type="entry name" value="SAM-dependent_MTase"/>
</dbReference>
<gene>
    <name evidence="2" type="ORF">IRI77_03965</name>
</gene>
<organism evidence="2 3">
    <name type="scientific">Paludibaculum fermentans</name>
    <dbReference type="NCBI Taxonomy" id="1473598"/>
    <lineage>
        <taxon>Bacteria</taxon>
        <taxon>Pseudomonadati</taxon>
        <taxon>Acidobacteriota</taxon>
        <taxon>Terriglobia</taxon>
        <taxon>Bryobacterales</taxon>
        <taxon>Bryobacteraceae</taxon>
        <taxon>Paludibaculum</taxon>
    </lineage>
</organism>
<dbReference type="KEGG" id="pfer:IRI77_03965"/>
<evidence type="ECO:0000313" key="3">
    <source>
        <dbReference type="Proteomes" id="UP000593892"/>
    </source>
</evidence>
<dbReference type="InterPro" id="IPR029063">
    <property type="entry name" value="SAM-dependent_MTases_sf"/>
</dbReference>
<dbReference type="NCBIfam" id="TIGR01444">
    <property type="entry name" value="fkbM_fam"/>
    <property type="match status" value="1"/>
</dbReference>